<dbReference type="GO" id="GO:0005978">
    <property type="term" value="P:glycogen biosynthetic process"/>
    <property type="evidence" value="ECO:0007669"/>
    <property type="project" value="UniProtKB-KW"/>
</dbReference>
<sequence>MAGSPEHAYATLLMTDSYLPGAMVLGHSLKDGGTSKQLIALITPETISASTIDELKNVYDQVIPIAQVRNNSPGNLYLMGREDLASTFSKIGLWSLTQFKRLVYIDADVVALRAPDELFDLKSNFAAVPDVGWPDIFNSGVMALTPNLQDYHALQSLATNGVSFDGADQGLLNMHFSRNLWERLSFTYNCTPSGNYQYAPAYRHFGSQISLIHFIGRQKPWQMGRNVSGFSSVYRELMARWWAVYDKYYGLSTYTVPFNQAPASQQPTTHTPARESVIQMHVHSDSAFRKPSIPTSSNAESRWHQPSQPEHTWQQEVPIMVVHPPSEDPPQSFELERRFSAPRVEWDATRAPPPAQSHPEAVNFPDNVYEMSKDTEFFKPPTAYPAPPTDMYYEVPKEKPKVHERPKVIFPWEVNQRPASRVFPDEPPLPPVPDPDHQPAPLPTLDTSGTEILPNTTGTPSVGPDPVLPSSIANAGISSQNFGSYSRTNAWDMIPSIQRYAEAWRNRRKVMTIGSALSSSSITQRKEGGNRRPSLILTDFPTEVERPSLPVTPAPIRAGSVFWGRGQSTEDLPHAEGVPSPEAWNPGARLEELQRRQSEVFLAGPVFSKSLPSREQISSAIAAAIEEDPENRQLHSKAMVSPGETPSLLSTVSGEDSESQQPNSKVKGLPLLGEVPSATLATTQRDLKFKEANSKTLPLLETRCGIDSAVYEADSGSQQRDSETPLLREEIFNATRATTTEEAGTKQKSSKVSTVVHVPSLVKNANSEAPTTDMEESISPLTEEIAR</sequence>
<keyword evidence="5" id="KW-0479">Metal-binding</keyword>
<keyword evidence="16" id="KW-1185">Reference proteome</keyword>
<proteinExistence type="inferred from homology"/>
<feature type="region of interest" description="Disordered" evidence="14">
    <location>
        <begin position="287"/>
        <end position="312"/>
    </location>
</feature>
<accession>A0A8H3IHM5</accession>
<dbReference type="InterPro" id="IPR002495">
    <property type="entry name" value="Glyco_trans_8"/>
</dbReference>
<dbReference type="Gene3D" id="3.90.550.10">
    <property type="entry name" value="Spore Coat Polysaccharide Biosynthesis Protein SpsA, Chain A"/>
    <property type="match status" value="1"/>
</dbReference>
<evidence type="ECO:0000256" key="11">
    <source>
        <dbReference type="ARBA" id="ARBA00050886"/>
    </source>
</evidence>
<feature type="compositionally biased region" description="Pro residues" evidence="14">
    <location>
        <begin position="425"/>
        <end position="442"/>
    </location>
</feature>
<evidence type="ECO:0000256" key="2">
    <source>
        <dbReference type="ARBA" id="ARBA00004496"/>
    </source>
</evidence>
<evidence type="ECO:0000256" key="4">
    <source>
        <dbReference type="ARBA" id="ARBA00022679"/>
    </source>
</evidence>
<keyword evidence="4" id="KW-0808">Transferase</keyword>
<reference evidence="15" key="1">
    <citation type="submission" date="2021-03" db="EMBL/GenBank/DDBJ databases">
        <authorList>
            <person name="Tagirdzhanova G."/>
        </authorList>
    </citation>
    <scope>NUCLEOTIDE SEQUENCE</scope>
</reference>
<feature type="region of interest" description="Disordered" evidence="14">
    <location>
        <begin position="419"/>
        <end position="444"/>
    </location>
</feature>
<feature type="region of interest" description="Disordered" evidence="14">
    <location>
        <begin position="628"/>
        <end position="670"/>
    </location>
</feature>
<dbReference type="OrthoDB" id="2014201at2759"/>
<name>A0A8H3IHM5_9LECA</name>
<keyword evidence="8" id="KW-0464">Manganese</keyword>
<evidence type="ECO:0000256" key="8">
    <source>
        <dbReference type="ARBA" id="ARBA00023211"/>
    </source>
</evidence>
<evidence type="ECO:0000256" key="3">
    <source>
        <dbReference type="ARBA" id="ARBA00022490"/>
    </source>
</evidence>
<dbReference type="PANTHER" id="PTHR11183">
    <property type="entry name" value="GLYCOGENIN SUBFAMILY MEMBER"/>
    <property type="match status" value="1"/>
</dbReference>
<dbReference type="AlphaFoldDB" id="A0A8H3IHM5"/>
<dbReference type="InterPro" id="IPR029044">
    <property type="entry name" value="Nucleotide-diphossugar_trans"/>
</dbReference>
<gene>
    <name evidence="15" type="ORF">GOMPHAMPRED_008079</name>
</gene>
<protein>
    <recommendedName>
        <fullName evidence="10">glycogenin glucosyltransferase</fullName>
        <ecNumber evidence="10">2.4.1.186</ecNumber>
    </recommendedName>
</protein>
<dbReference type="CDD" id="cd02537">
    <property type="entry name" value="GT8_Glycogenin"/>
    <property type="match status" value="1"/>
</dbReference>
<evidence type="ECO:0000256" key="7">
    <source>
        <dbReference type="ARBA" id="ARBA00023180"/>
    </source>
</evidence>
<dbReference type="SUPFAM" id="SSF53448">
    <property type="entry name" value="Nucleotide-diphospho-sugar transferases"/>
    <property type="match status" value="1"/>
</dbReference>
<comment type="catalytic activity">
    <reaction evidence="11">
        <text>[1,4-alpha-D-glucosyl](n)-L-tyrosyl-[glycogenin] + UDP-alpha-D-glucose = [1,4-alpha-D-glucosyl](n+1)-L-tyrosyl-[glycogenin] + UDP + H(+)</text>
        <dbReference type="Rhea" id="RHEA:56560"/>
        <dbReference type="Rhea" id="RHEA-COMP:14606"/>
        <dbReference type="Rhea" id="RHEA-COMP:14607"/>
        <dbReference type="ChEBI" id="CHEBI:15378"/>
        <dbReference type="ChEBI" id="CHEBI:58223"/>
        <dbReference type="ChEBI" id="CHEBI:58885"/>
        <dbReference type="ChEBI" id="CHEBI:140574"/>
        <dbReference type="EC" id="2.4.1.186"/>
    </reaction>
</comment>
<dbReference type="EC" id="2.4.1.186" evidence="10"/>
<evidence type="ECO:0000256" key="13">
    <source>
        <dbReference type="ARBA" id="ARBA00057883"/>
    </source>
</evidence>
<keyword evidence="6" id="KW-0320">Glycogen biosynthesis</keyword>
<evidence type="ECO:0000256" key="10">
    <source>
        <dbReference type="ARBA" id="ARBA00038934"/>
    </source>
</evidence>
<dbReference type="GO" id="GO:0046872">
    <property type="term" value="F:metal ion binding"/>
    <property type="evidence" value="ECO:0007669"/>
    <property type="project" value="UniProtKB-KW"/>
</dbReference>
<comment type="catalytic activity">
    <reaction evidence="12">
        <text>L-tyrosyl-[glycogenin] + UDP-alpha-D-glucose = alpha-D-glucosyl-L-tyrosyl-[glycogenin] + UDP + H(+)</text>
        <dbReference type="Rhea" id="RHEA:23360"/>
        <dbReference type="Rhea" id="RHEA-COMP:14604"/>
        <dbReference type="Rhea" id="RHEA-COMP:14605"/>
        <dbReference type="ChEBI" id="CHEBI:15378"/>
        <dbReference type="ChEBI" id="CHEBI:46858"/>
        <dbReference type="ChEBI" id="CHEBI:58223"/>
        <dbReference type="ChEBI" id="CHEBI:58885"/>
        <dbReference type="ChEBI" id="CHEBI:140573"/>
        <dbReference type="EC" id="2.4.1.186"/>
    </reaction>
</comment>
<feature type="region of interest" description="Disordered" evidence="14">
    <location>
        <begin position="763"/>
        <end position="787"/>
    </location>
</feature>
<comment type="function">
    <text evidence="13">Self-glucosylating initiator of glycogen synthesis. It catalyzes the formation of a short alpha (1,4)-glucosyl chain covalently attached via a glucose 1-O-tyrosyl linkage to internal tyrosine residues and these chains act as primers for the elongation reaction catalyzed by glycogen synthase.</text>
</comment>
<evidence type="ECO:0000256" key="1">
    <source>
        <dbReference type="ARBA" id="ARBA00001936"/>
    </source>
</evidence>
<keyword evidence="3" id="KW-0963">Cytoplasm</keyword>
<dbReference type="InterPro" id="IPR050587">
    <property type="entry name" value="GNT1/Glycosyltrans_8"/>
</dbReference>
<comment type="subcellular location">
    <subcellularLocation>
        <location evidence="2">Cytoplasm</location>
    </subcellularLocation>
</comment>
<dbReference type="GO" id="GO:0008466">
    <property type="term" value="F:glycogenin glucosyltransferase activity"/>
    <property type="evidence" value="ECO:0007669"/>
    <property type="project" value="UniProtKB-EC"/>
</dbReference>
<dbReference type="Proteomes" id="UP000664169">
    <property type="component" value="Unassembled WGS sequence"/>
</dbReference>
<feature type="compositionally biased region" description="Polar residues" evidence="14">
    <location>
        <begin position="647"/>
        <end position="664"/>
    </location>
</feature>
<dbReference type="Pfam" id="PF01501">
    <property type="entry name" value="Glyco_transf_8"/>
    <property type="match status" value="1"/>
</dbReference>
<evidence type="ECO:0000313" key="15">
    <source>
        <dbReference type="EMBL" id="CAF9913989.1"/>
    </source>
</evidence>
<keyword evidence="7" id="KW-0325">Glycoprotein</keyword>
<evidence type="ECO:0000256" key="9">
    <source>
        <dbReference type="ARBA" id="ARBA00038162"/>
    </source>
</evidence>
<evidence type="ECO:0000256" key="14">
    <source>
        <dbReference type="SAM" id="MobiDB-lite"/>
    </source>
</evidence>
<dbReference type="EMBL" id="CAJPDQ010000008">
    <property type="protein sequence ID" value="CAF9913989.1"/>
    <property type="molecule type" value="Genomic_DNA"/>
</dbReference>
<comment type="caution">
    <text evidence="15">The sequence shown here is derived from an EMBL/GenBank/DDBJ whole genome shotgun (WGS) entry which is preliminary data.</text>
</comment>
<evidence type="ECO:0000256" key="12">
    <source>
        <dbReference type="ARBA" id="ARBA00052293"/>
    </source>
</evidence>
<comment type="similarity">
    <text evidence="9">Belongs to the glycosyltransferase 8 family. Glycogenin subfamily.</text>
</comment>
<dbReference type="GO" id="GO:0005737">
    <property type="term" value="C:cytoplasm"/>
    <property type="evidence" value="ECO:0007669"/>
    <property type="project" value="UniProtKB-SubCell"/>
</dbReference>
<organism evidence="15 16">
    <name type="scientific">Gomphillus americanus</name>
    <dbReference type="NCBI Taxonomy" id="1940652"/>
    <lineage>
        <taxon>Eukaryota</taxon>
        <taxon>Fungi</taxon>
        <taxon>Dikarya</taxon>
        <taxon>Ascomycota</taxon>
        <taxon>Pezizomycotina</taxon>
        <taxon>Lecanoromycetes</taxon>
        <taxon>OSLEUM clade</taxon>
        <taxon>Ostropomycetidae</taxon>
        <taxon>Ostropales</taxon>
        <taxon>Graphidaceae</taxon>
        <taxon>Gomphilloideae</taxon>
        <taxon>Gomphillus</taxon>
    </lineage>
</organism>
<feature type="compositionally biased region" description="Polar residues" evidence="14">
    <location>
        <begin position="293"/>
        <end position="312"/>
    </location>
</feature>
<evidence type="ECO:0000313" key="16">
    <source>
        <dbReference type="Proteomes" id="UP000664169"/>
    </source>
</evidence>
<evidence type="ECO:0000256" key="6">
    <source>
        <dbReference type="ARBA" id="ARBA00023056"/>
    </source>
</evidence>
<evidence type="ECO:0000256" key="5">
    <source>
        <dbReference type="ARBA" id="ARBA00022723"/>
    </source>
</evidence>
<dbReference type="FunFam" id="3.90.550.10:FF:000092">
    <property type="entry name" value="Glycogenin 2"/>
    <property type="match status" value="1"/>
</dbReference>
<comment type="cofactor">
    <cofactor evidence="1">
        <name>Mn(2+)</name>
        <dbReference type="ChEBI" id="CHEBI:29035"/>
    </cofactor>
</comment>